<accession>A0A914X9E2</accession>
<dbReference type="AlphaFoldDB" id="A0A914X9E2"/>
<sequence>MSKEKQPPIPSESNAETHERQRQRAADFRHRLTELHARFVNFNQEMAALDFHTKQNLENKDRLTKHMASMSLLLGLKKAKESSPMQSKTVGTDISLL</sequence>
<protein>
    <submittedName>
        <fullName evidence="3">Uncharacterized protein</fullName>
    </submittedName>
</protein>
<keyword evidence="2" id="KW-1185">Reference proteome</keyword>
<evidence type="ECO:0000313" key="2">
    <source>
        <dbReference type="Proteomes" id="UP000887566"/>
    </source>
</evidence>
<feature type="region of interest" description="Disordered" evidence="1">
    <location>
        <begin position="78"/>
        <end position="97"/>
    </location>
</feature>
<evidence type="ECO:0000313" key="3">
    <source>
        <dbReference type="WBParaSite" id="PSAMB.scaffold698size43521.g8078.t1"/>
    </source>
</evidence>
<name>A0A914X9E2_9BILA</name>
<proteinExistence type="predicted"/>
<reference evidence="3" key="1">
    <citation type="submission" date="2022-11" db="UniProtKB">
        <authorList>
            <consortium name="WormBaseParasite"/>
        </authorList>
    </citation>
    <scope>IDENTIFICATION</scope>
</reference>
<dbReference type="WBParaSite" id="PSAMB.scaffold698size43521.g8078.t1">
    <property type="protein sequence ID" value="PSAMB.scaffold698size43521.g8078.t1"/>
    <property type="gene ID" value="PSAMB.scaffold698size43521.g8078"/>
</dbReference>
<feature type="region of interest" description="Disordered" evidence="1">
    <location>
        <begin position="1"/>
        <end position="27"/>
    </location>
</feature>
<dbReference type="Proteomes" id="UP000887566">
    <property type="component" value="Unplaced"/>
</dbReference>
<feature type="compositionally biased region" description="Polar residues" evidence="1">
    <location>
        <begin position="83"/>
        <end position="97"/>
    </location>
</feature>
<feature type="compositionally biased region" description="Basic and acidic residues" evidence="1">
    <location>
        <begin position="15"/>
        <end position="27"/>
    </location>
</feature>
<organism evidence="2 3">
    <name type="scientific">Plectus sambesii</name>
    <dbReference type="NCBI Taxonomy" id="2011161"/>
    <lineage>
        <taxon>Eukaryota</taxon>
        <taxon>Metazoa</taxon>
        <taxon>Ecdysozoa</taxon>
        <taxon>Nematoda</taxon>
        <taxon>Chromadorea</taxon>
        <taxon>Plectida</taxon>
        <taxon>Plectina</taxon>
        <taxon>Plectoidea</taxon>
        <taxon>Plectidae</taxon>
        <taxon>Plectus</taxon>
    </lineage>
</organism>
<evidence type="ECO:0000256" key="1">
    <source>
        <dbReference type="SAM" id="MobiDB-lite"/>
    </source>
</evidence>